<comment type="caution">
    <text evidence="2">The sequence shown here is derived from an EMBL/GenBank/DDBJ whole genome shotgun (WGS) entry which is preliminary data.</text>
</comment>
<organism evidence="2 3">
    <name type="scientific">Methylobacillus methanolivorans</name>
    <dbReference type="NCBI Taxonomy" id="1848927"/>
    <lineage>
        <taxon>Bacteria</taxon>
        <taxon>Pseudomonadati</taxon>
        <taxon>Pseudomonadota</taxon>
        <taxon>Betaproteobacteria</taxon>
        <taxon>Nitrosomonadales</taxon>
        <taxon>Methylophilaceae</taxon>
        <taxon>Methylobacillus</taxon>
    </lineage>
</organism>
<dbReference type="RefSeq" id="WP_400881015.1">
    <property type="nucleotide sequence ID" value="NZ_JBIWXY010000001.1"/>
</dbReference>
<evidence type="ECO:0000256" key="1">
    <source>
        <dbReference type="SAM" id="Phobius"/>
    </source>
</evidence>
<feature type="transmembrane region" description="Helical" evidence="1">
    <location>
        <begin position="205"/>
        <end position="226"/>
    </location>
</feature>
<dbReference type="PANTHER" id="PTHR34219">
    <property type="entry name" value="IRON-REGULATED INNER MEMBRANE PROTEIN-RELATED"/>
    <property type="match status" value="1"/>
</dbReference>
<dbReference type="EMBL" id="JBIWXY010000001">
    <property type="protein sequence ID" value="MFJ5446007.1"/>
    <property type="molecule type" value="Genomic_DNA"/>
</dbReference>
<evidence type="ECO:0000313" key="2">
    <source>
        <dbReference type="EMBL" id="MFJ5446007.1"/>
    </source>
</evidence>
<keyword evidence="1" id="KW-0812">Transmembrane</keyword>
<protein>
    <recommendedName>
        <fullName evidence="4">PepSY domain-containing protein</fullName>
    </recommendedName>
</protein>
<gene>
    <name evidence="2" type="ORF">ACIKP9_07180</name>
</gene>
<keyword evidence="1" id="KW-1133">Transmembrane helix</keyword>
<feature type="transmembrane region" description="Helical" evidence="1">
    <location>
        <begin position="246"/>
        <end position="266"/>
    </location>
</feature>
<reference evidence="2 3" key="1">
    <citation type="submission" date="2024-11" db="EMBL/GenBank/DDBJ databases">
        <authorList>
            <person name="Kaparullina E.N."/>
            <person name="Delegan Y.A."/>
            <person name="Doronina N.V."/>
        </authorList>
    </citation>
    <scope>NUCLEOTIDE SEQUENCE [LARGE SCALE GENOMIC DNA]</scope>
    <source>
        <strain evidence="2 3">7sh_L</strain>
    </source>
</reference>
<proteinExistence type="predicted"/>
<feature type="transmembrane region" description="Helical" evidence="1">
    <location>
        <begin position="12"/>
        <end position="33"/>
    </location>
</feature>
<name>A0ABW8GLR3_9PROT</name>
<evidence type="ECO:0000313" key="3">
    <source>
        <dbReference type="Proteomes" id="UP001617669"/>
    </source>
</evidence>
<dbReference type="Proteomes" id="UP001617669">
    <property type="component" value="Unassembled WGS sequence"/>
</dbReference>
<keyword evidence="3" id="KW-1185">Reference proteome</keyword>
<dbReference type="InterPro" id="IPR005625">
    <property type="entry name" value="PepSY-ass_TM"/>
</dbReference>
<dbReference type="PANTHER" id="PTHR34219:SF6">
    <property type="entry name" value="BLR3280 PROTEIN"/>
    <property type="match status" value="1"/>
</dbReference>
<sequence length="498" mass="56927">MKRQLYLWHRWLGIALCIPMVLWLISGIVMLFIGYPRLLFSEQLAGLPVLDAKHCCIEPTQAMMAANPSLSPTNLRLTSIAGKPRYLLTYPGQAEIAVDARSGAVINQASEQQALASASTFGQGAAAEYIGLVHQDAWSMARALDAERPFHVVYIHDDAQRRLYLSHTNGRVLLDVTKQERIWNWLGAWLHWFYIIRDVPWWAEIIIYLSLAGSVVAILGQVVGIMRWRFAQPYRSGSHSPYSHGFMRWHHIAGLIFGALLIAWIFSGMMSMRPWKLTDSRSTLVQADYQAGALFNMSSPWPMQRIVEHLLNAGLPVKEIEWHMINGQAYLTAYASTTQSLTLTMAQPGHAMQRLPTATLAQAAQAMLPDKPIHLESVKAYDFYYFERAENSMYSNHARRLPMLRVRFDDAAHTWLHVDPYSGAIIEQLDERRRLGRWLFNLLHSWDWIPLLERPWLREPFMIIFSLGAIVISASGIVIGWQRLRVKSSHTKRLYSKP</sequence>
<accession>A0ABW8GLR3</accession>
<evidence type="ECO:0008006" key="4">
    <source>
        <dbReference type="Google" id="ProtNLM"/>
    </source>
</evidence>
<feature type="transmembrane region" description="Helical" evidence="1">
    <location>
        <begin position="461"/>
        <end position="481"/>
    </location>
</feature>
<keyword evidence="1" id="KW-0472">Membrane</keyword>